<evidence type="ECO:0000313" key="1">
    <source>
        <dbReference type="EMBL" id="CAB4221982.1"/>
    </source>
</evidence>
<accession>A0A6J5T2G5</accession>
<evidence type="ECO:0008006" key="2">
    <source>
        <dbReference type="Google" id="ProtNLM"/>
    </source>
</evidence>
<protein>
    <recommendedName>
        <fullName evidence="2">Baseplate wedge subunit</fullName>
    </recommendedName>
</protein>
<organism evidence="1">
    <name type="scientific">uncultured Caudovirales phage</name>
    <dbReference type="NCBI Taxonomy" id="2100421"/>
    <lineage>
        <taxon>Viruses</taxon>
        <taxon>Duplodnaviria</taxon>
        <taxon>Heunggongvirae</taxon>
        <taxon>Uroviricota</taxon>
        <taxon>Caudoviricetes</taxon>
        <taxon>Peduoviridae</taxon>
        <taxon>Maltschvirus</taxon>
        <taxon>Maltschvirus maltsch</taxon>
    </lineage>
</organism>
<sequence>MIKNHNLTSLLIPSQLPEHIRDDPAYANFVVFLQAYYEWLEEDGNVTERAKNLLNYKDVDKSTDEFLKYYYNDFLSYFPEEIMEDKVEVIKLAKQLYQYKGTPASYQLLFRILYNSDVEFLNTKDVTLKASSGLWYVAKSLKLSTDLMYISELSAVGNSVTVITTLPHYLLVGDEFTISDIIATNAPNGSFIVTDITSIYEFTYVTTVLPVGPFNISNCSVYIPKGYANENFLLTNNLRIFGETTKSIATIENSVISGKRIEVFISDIERLFESGEYVRIVDSKNRDVYFTTDNKIAVRDQNGNYPQGSAILRAKILGQISQVIVNQKFQGSKYQGANTATGYIGDPVVFDGGLNTITGHGAKASVEEVTTGSITRILVDEGGYGYTEPNDAEIPDPAILANTKISIAYSGGALAHVGGITTTHETISTVTFIPRDMVPINYDNNLNNLTPVGIGAPATIVNGSAIQIGAAQYQILFANNFTANANTTLANAFTFMSFTTGSISSVVVDNGGGGIDSSNPPVVSAKSLYKTCVGNTIISLESFTQANLKDLGILAPIQILSGGSGYSNNSIITFVGGTGYGANAKITSVDTGGKILSVDYTANGIISLGGLGYQVGEIYPTQNIANTTILNTIALAGGYKLSSGLPLVKPPVTSGANAVMIVPGILGDGALFTPTYTDVGNITNINITDFGEDYIAQPKVSLKVQDIIVYGFLGKEATFLPQKGDVIYQGTSLITANYKATVDSVIRLIVEDDPIQSVFLIRVYNYTTLPDGFHPIKINSKSIVFNIYGNLTQNQLDGIELSGITNDTLTGLNFDRFKNGILVYGDGSAKATAAFLNGLTISNGQYLDTTGQPSSYNILQSQNYNNFTYQITVEKEISKYRKALLDLLHPTGMKVIGRYPLKSSAATNFNIIDVVNSGSALSYFTGSHNSGLTMVSNFTNQSNNIIKFNNLYGANLQNFITTNNSIQITSSNNDYIYSEVISVNNAANTVTLKDNVWLTFANVAQITANASSNVVHISYLTNSYDVINNGKYSDTNYPLKDIVRVGDAILVANNTSKTVSNIDYANSTIYLSTNLANTVNSLMSVTRTFTANSENIKIFGPVGQQYYPEITDESGNSLISEDGSLILLG</sequence>
<gene>
    <name evidence="1" type="ORF">UFOVP1655_7</name>
</gene>
<name>A0A6J5T2G5_9CAUD</name>
<proteinExistence type="predicted"/>
<dbReference type="EMBL" id="LR797523">
    <property type="protein sequence ID" value="CAB4221982.1"/>
    <property type="molecule type" value="Genomic_DNA"/>
</dbReference>
<reference evidence="1" key="1">
    <citation type="submission" date="2020-05" db="EMBL/GenBank/DDBJ databases">
        <authorList>
            <person name="Chiriac C."/>
            <person name="Salcher M."/>
            <person name="Ghai R."/>
            <person name="Kavagutti S V."/>
        </authorList>
    </citation>
    <scope>NUCLEOTIDE SEQUENCE</scope>
</reference>